<dbReference type="RefSeq" id="WP_062121874.1">
    <property type="nucleotide sequence ID" value="NZ_BAZW01000001.1"/>
</dbReference>
<dbReference type="Pfam" id="PF01035">
    <property type="entry name" value="DNA_binding_1"/>
    <property type="match status" value="1"/>
</dbReference>
<sequence>MTRKHPPTSTSDDFSFFERVYAVTRLIPYGRVTSYGAIAAYIGSPGAARMVGWALNKCHTLQEFVPAHRVVNRIGVLSGKHFFPGENTMKELLEAEGLNVQDNQLLDFDRHFWNPASELSQTDI</sequence>
<name>A0A0E9LQX4_9BACT</name>
<feature type="domain" description="Methylated-DNA-[protein]-cysteine S-methyltransferase DNA binding" evidence="2">
    <location>
        <begin position="16"/>
        <end position="97"/>
    </location>
</feature>
<evidence type="ECO:0000313" key="3">
    <source>
        <dbReference type="EMBL" id="GAO27972.1"/>
    </source>
</evidence>
<dbReference type="InterPro" id="IPR036388">
    <property type="entry name" value="WH-like_DNA-bd_sf"/>
</dbReference>
<dbReference type="EMBL" id="BAZW01000001">
    <property type="protein sequence ID" value="GAO27972.1"/>
    <property type="molecule type" value="Genomic_DNA"/>
</dbReference>
<evidence type="ECO:0000313" key="4">
    <source>
        <dbReference type="Proteomes" id="UP000032900"/>
    </source>
</evidence>
<dbReference type="AlphaFoldDB" id="A0A0E9LQX4"/>
<accession>A0A0E9LQX4</accession>
<dbReference type="CDD" id="cd06445">
    <property type="entry name" value="ATase"/>
    <property type="match status" value="1"/>
</dbReference>
<evidence type="ECO:0000256" key="1">
    <source>
        <dbReference type="ARBA" id="ARBA00022763"/>
    </source>
</evidence>
<dbReference type="STRING" id="1236989.JCM15548_23"/>
<organism evidence="3 4">
    <name type="scientific">Geofilum rubicundum JCM 15548</name>
    <dbReference type="NCBI Taxonomy" id="1236989"/>
    <lineage>
        <taxon>Bacteria</taxon>
        <taxon>Pseudomonadati</taxon>
        <taxon>Bacteroidota</taxon>
        <taxon>Bacteroidia</taxon>
        <taxon>Marinilabiliales</taxon>
        <taxon>Marinilabiliaceae</taxon>
        <taxon>Geofilum</taxon>
    </lineage>
</organism>
<proteinExistence type="predicted"/>
<dbReference type="Gene3D" id="1.10.10.10">
    <property type="entry name" value="Winged helix-like DNA-binding domain superfamily/Winged helix DNA-binding domain"/>
    <property type="match status" value="1"/>
</dbReference>
<keyword evidence="3" id="KW-0489">Methyltransferase</keyword>
<dbReference type="NCBIfam" id="TIGR00589">
    <property type="entry name" value="ogt"/>
    <property type="match status" value="1"/>
</dbReference>
<comment type="caution">
    <text evidence="3">The sequence shown here is derived from an EMBL/GenBank/DDBJ whole genome shotgun (WGS) entry which is preliminary data.</text>
</comment>
<dbReference type="GO" id="GO:0032259">
    <property type="term" value="P:methylation"/>
    <property type="evidence" value="ECO:0007669"/>
    <property type="project" value="UniProtKB-KW"/>
</dbReference>
<evidence type="ECO:0000259" key="2">
    <source>
        <dbReference type="Pfam" id="PF01035"/>
    </source>
</evidence>
<dbReference type="InterPro" id="IPR014048">
    <property type="entry name" value="MethylDNA_cys_MeTrfase_DNA-bd"/>
</dbReference>
<dbReference type="PANTHER" id="PTHR42942:SF1">
    <property type="entry name" value="ALKYLTRANSFERASE-LIKE PROTEIN 1"/>
    <property type="match status" value="1"/>
</dbReference>
<gene>
    <name evidence="3" type="ORF">JCM15548_23</name>
</gene>
<protein>
    <submittedName>
        <fullName evidence="3">Methylated-DNA-[protein]-cysteine S-methyltransferase</fullName>
    </submittedName>
</protein>
<keyword evidence="4" id="KW-1185">Reference proteome</keyword>
<dbReference type="Proteomes" id="UP000032900">
    <property type="component" value="Unassembled WGS sequence"/>
</dbReference>
<dbReference type="InterPro" id="IPR052520">
    <property type="entry name" value="ATL_DNA_repair"/>
</dbReference>
<reference evidence="3 4" key="1">
    <citation type="journal article" date="2015" name="Microbes Environ.">
        <title>Distribution and evolution of nitrogen fixation genes in the phylum bacteroidetes.</title>
        <authorList>
            <person name="Inoue J."/>
            <person name="Oshima K."/>
            <person name="Suda W."/>
            <person name="Sakamoto M."/>
            <person name="Iino T."/>
            <person name="Noda S."/>
            <person name="Hongoh Y."/>
            <person name="Hattori M."/>
            <person name="Ohkuma M."/>
        </authorList>
    </citation>
    <scope>NUCLEOTIDE SEQUENCE [LARGE SCALE GENOMIC DNA]</scope>
    <source>
        <strain evidence="3">JCM 15548</strain>
    </source>
</reference>
<dbReference type="InterPro" id="IPR036217">
    <property type="entry name" value="MethylDNA_cys_MeTrfase_DNAb"/>
</dbReference>
<dbReference type="OrthoDB" id="9132167at2"/>
<keyword evidence="1" id="KW-0227">DNA damage</keyword>
<keyword evidence="3" id="KW-0808">Transferase</keyword>
<dbReference type="PANTHER" id="PTHR42942">
    <property type="entry name" value="6-O-METHYLGUANINE DNA METHYLTRANSFERASE"/>
    <property type="match status" value="1"/>
</dbReference>
<dbReference type="GO" id="GO:0006281">
    <property type="term" value="P:DNA repair"/>
    <property type="evidence" value="ECO:0007669"/>
    <property type="project" value="InterPro"/>
</dbReference>
<dbReference type="GO" id="GO:0008168">
    <property type="term" value="F:methyltransferase activity"/>
    <property type="evidence" value="ECO:0007669"/>
    <property type="project" value="UniProtKB-KW"/>
</dbReference>
<dbReference type="SUPFAM" id="SSF46767">
    <property type="entry name" value="Methylated DNA-protein cysteine methyltransferase, C-terminal domain"/>
    <property type="match status" value="1"/>
</dbReference>